<reference evidence="1 2" key="1">
    <citation type="submission" date="2017-06" db="EMBL/GenBank/DDBJ databases">
        <authorList>
            <person name="Kim H.J."/>
            <person name="Triplett B.A."/>
        </authorList>
    </citation>
    <scope>NUCLEOTIDE SEQUENCE [LARGE SCALE GENOMIC DNA]</scope>
    <source>
        <strain evidence="1 2">B29T1</strain>
    </source>
</reference>
<accession>A0A212S1R0</accession>
<proteinExistence type="predicted"/>
<dbReference type="RefSeq" id="WP_088562977.1">
    <property type="nucleotide sequence ID" value="NZ_FYEH01000020.1"/>
</dbReference>
<dbReference type="OrthoDB" id="9792176at2"/>
<dbReference type="CDD" id="cd17033">
    <property type="entry name" value="DR1245-like"/>
    <property type="match status" value="1"/>
</dbReference>
<dbReference type="InterPro" id="IPR019660">
    <property type="entry name" value="Put_sensory_transdc_reg_YbjN"/>
</dbReference>
<organism evidence="1 2">
    <name type="scientific">Arboricoccus pini</name>
    <dbReference type="NCBI Taxonomy" id="1963835"/>
    <lineage>
        <taxon>Bacteria</taxon>
        <taxon>Pseudomonadati</taxon>
        <taxon>Pseudomonadota</taxon>
        <taxon>Alphaproteobacteria</taxon>
        <taxon>Geminicoccales</taxon>
        <taxon>Geminicoccaceae</taxon>
        <taxon>Arboricoccus</taxon>
    </lineage>
</organism>
<evidence type="ECO:0000313" key="1">
    <source>
        <dbReference type="EMBL" id="SNB79075.1"/>
    </source>
</evidence>
<dbReference type="Proteomes" id="UP000197065">
    <property type="component" value="Unassembled WGS sequence"/>
</dbReference>
<evidence type="ECO:0008006" key="3">
    <source>
        <dbReference type="Google" id="ProtNLM"/>
    </source>
</evidence>
<sequence length="167" mass="18962">MTSLSSEMSEPGANPLDTVERLALANDWAFHRQSDDELAAEIAGQWCNYKLWFSWHPELGVMQLSCALDIKVPAKKREKSYTLLALANEKLWVGHFDIWSEEAVPVFRHALLFRDGNNASIELMEDLIDIAVTECERFYPAFQFVFWGGKEPHEAIVAAMLETEGEA</sequence>
<evidence type="ECO:0000313" key="2">
    <source>
        <dbReference type="Proteomes" id="UP000197065"/>
    </source>
</evidence>
<keyword evidence="2" id="KW-1185">Reference proteome</keyword>
<dbReference type="AlphaFoldDB" id="A0A212S1R0"/>
<dbReference type="Pfam" id="PF10722">
    <property type="entry name" value="YbjN"/>
    <property type="match status" value="1"/>
</dbReference>
<protein>
    <recommendedName>
        <fullName evidence="3">Sensory transduction regulator</fullName>
    </recommendedName>
</protein>
<dbReference type="EMBL" id="FYEH01000020">
    <property type="protein sequence ID" value="SNB79075.1"/>
    <property type="molecule type" value="Genomic_DNA"/>
</dbReference>
<gene>
    <name evidence="1" type="ORF">SAMN07250955_12015</name>
</gene>
<name>A0A212S1R0_9PROT</name>